<dbReference type="InterPro" id="IPR033985">
    <property type="entry name" value="SusD-like_N"/>
</dbReference>
<keyword evidence="5" id="KW-0998">Cell outer membrane</keyword>
<feature type="domain" description="SusD-like N-terminal" evidence="7">
    <location>
        <begin position="35"/>
        <end position="221"/>
    </location>
</feature>
<protein>
    <recommendedName>
        <fullName evidence="10">RagB/SusD family nutrient uptake outer membrane protein</fullName>
    </recommendedName>
</protein>
<dbReference type="EMBL" id="CAKLPZ010000001">
    <property type="protein sequence ID" value="CAH0999554.1"/>
    <property type="molecule type" value="Genomic_DNA"/>
</dbReference>
<comment type="similarity">
    <text evidence="2">Belongs to the SusD family.</text>
</comment>
<comment type="subcellular location">
    <subcellularLocation>
        <location evidence="1">Cell outer membrane</location>
    </subcellularLocation>
</comment>
<dbReference type="SUPFAM" id="SSF48452">
    <property type="entry name" value="TPR-like"/>
    <property type="match status" value="1"/>
</dbReference>
<keyword evidence="9" id="KW-1185">Reference proteome</keyword>
<dbReference type="InterPro" id="IPR012944">
    <property type="entry name" value="SusD_RagB_dom"/>
</dbReference>
<evidence type="ECO:0000313" key="8">
    <source>
        <dbReference type="EMBL" id="CAH0999554.1"/>
    </source>
</evidence>
<evidence type="ECO:0008006" key="10">
    <source>
        <dbReference type="Google" id="ProtNLM"/>
    </source>
</evidence>
<accession>A0ABN8F689</accession>
<feature type="domain" description="RagB/SusD" evidence="6">
    <location>
        <begin position="352"/>
        <end position="560"/>
    </location>
</feature>
<gene>
    <name evidence="8" type="ORF">LEM8419_00854</name>
</gene>
<name>A0ABN8F689_9BACT</name>
<dbReference type="Pfam" id="PF07980">
    <property type="entry name" value="SusD_RagB"/>
    <property type="match status" value="1"/>
</dbReference>
<evidence type="ECO:0000313" key="9">
    <source>
        <dbReference type="Proteomes" id="UP000837803"/>
    </source>
</evidence>
<proteinExistence type="inferred from homology"/>
<reference evidence="8" key="1">
    <citation type="submission" date="2021-12" db="EMBL/GenBank/DDBJ databases">
        <authorList>
            <person name="Rodrigo-Torres L."/>
            <person name="Arahal R. D."/>
            <person name="Lucena T."/>
        </authorList>
    </citation>
    <scope>NUCLEOTIDE SEQUENCE</scope>
    <source>
        <strain evidence="8">CECT 8419</strain>
    </source>
</reference>
<evidence type="ECO:0000256" key="3">
    <source>
        <dbReference type="ARBA" id="ARBA00022729"/>
    </source>
</evidence>
<dbReference type="Proteomes" id="UP000837803">
    <property type="component" value="Unassembled WGS sequence"/>
</dbReference>
<evidence type="ECO:0000256" key="2">
    <source>
        <dbReference type="ARBA" id="ARBA00006275"/>
    </source>
</evidence>
<sequence>MTIRTLIFMLVAGTLVFALPSCDSYLEEELISTVSSDTYYPTPAGFEDAVKAVYSFTKPFYGVERGYTMTVFGTDTYTNGADGSFKGINLYDGQLNPTDNVIEGTWRDLYRGINQANAVVDRAPALEGLTEEEKTARVAEVRFLRALYYFDLVRFYGDVHLTLEETQGVEVTANRTAASEVYLQAIVPDLEFAIANLPDEQSDYGRATKPAAEFLLGKVLLTRSYTDYAQGDDASRAEQLFTNVIENYGFRLLDNYADLWEITNERNAEVVWAIQNSKTQVDEGLDGNGNRGHLYFLMEYDNQPGLTRDIANGRPWKRFRPTPYTLQLWDRSVDTRYDGSFKSVWLANNEGTIPTYTAEEAAAGYGGEGQPKFQPGDTAIYIPGPQLEDAWPQERQAATRYQVITSDEYTERLFPTLSKWLDPTRPNRQHTQGQRDYVLMRLGDAYLLRAEARLQQGDREGAAEDINVIRTRAAVEGQEEANQVTADQVDLDFLLDERARELVGEGHRWFDLTRTMTLVERVQQYNEQAAPNIKDFHVLRPIPQDQIDRTLGGYPQNPGYQ</sequence>
<comment type="caution">
    <text evidence="8">The sequence shown here is derived from an EMBL/GenBank/DDBJ whole genome shotgun (WGS) entry which is preliminary data.</text>
</comment>
<evidence type="ECO:0000259" key="6">
    <source>
        <dbReference type="Pfam" id="PF07980"/>
    </source>
</evidence>
<evidence type="ECO:0000259" key="7">
    <source>
        <dbReference type="Pfam" id="PF14322"/>
    </source>
</evidence>
<dbReference type="InterPro" id="IPR011990">
    <property type="entry name" value="TPR-like_helical_dom_sf"/>
</dbReference>
<dbReference type="RefSeq" id="WP_238749734.1">
    <property type="nucleotide sequence ID" value="NZ_CAKLPZ010000001.1"/>
</dbReference>
<evidence type="ECO:0000256" key="1">
    <source>
        <dbReference type="ARBA" id="ARBA00004442"/>
    </source>
</evidence>
<dbReference type="CDD" id="cd08977">
    <property type="entry name" value="SusD"/>
    <property type="match status" value="1"/>
</dbReference>
<keyword evidence="3" id="KW-0732">Signal</keyword>
<organism evidence="8 9">
    <name type="scientific">Neolewinella maritima</name>
    <dbReference type="NCBI Taxonomy" id="1383882"/>
    <lineage>
        <taxon>Bacteria</taxon>
        <taxon>Pseudomonadati</taxon>
        <taxon>Bacteroidota</taxon>
        <taxon>Saprospiria</taxon>
        <taxon>Saprospirales</taxon>
        <taxon>Lewinellaceae</taxon>
        <taxon>Neolewinella</taxon>
    </lineage>
</organism>
<evidence type="ECO:0000256" key="5">
    <source>
        <dbReference type="ARBA" id="ARBA00023237"/>
    </source>
</evidence>
<keyword evidence="4" id="KW-0472">Membrane</keyword>
<evidence type="ECO:0000256" key="4">
    <source>
        <dbReference type="ARBA" id="ARBA00023136"/>
    </source>
</evidence>
<dbReference type="Pfam" id="PF14322">
    <property type="entry name" value="SusD-like_3"/>
    <property type="match status" value="1"/>
</dbReference>
<dbReference type="Gene3D" id="1.25.40.390">
    <property type="match status" value="1"/>
</dbReference>